<dbReference type="Proteomes" id="UP000559027">
    <property type="component" value="Unassembled WGS sequence"/>
</dbReference>
<feature type="compositionally biased region" description="Polar residues" evidence="1">
    <location>
        <begin position="798"/>
        <end position="807"/>
    </location>
</feature>
<gene>
    <name evidence="2" type="ORF">D9756_006041</name>
</gene>
<feature type="region of interest" description="Disordered" evidence="1">
    <location>
        <begin position="469"/>
        <end position="545"/>
    </location>
</feature>
<protein>
    <submittedName>
        <fullName evidence="2">Uncharacterized protein</fullName>
    </submittedName>
</protein>
<feature type="compositionally biased region" description="Polar residues" evidence="1">
    <location>
        <begin position="166"/>
        <end position="188"/>
    </location>
</feature>
<accession>A0A8H5FXW2</accession>
<feature type="region of interest" description="Disordered" evidence="1">
    <location>
        <begin position="569"/>
        <end position="594"/>
    </location>
</feature>
<feature type="compositionally biased region" description="Basic residues" evidence="1">
    <location>
        <begin position="516"/>
        <end position="526"/>
    </location>
</feature>
<proteinExistence type="predicted"/>
<dbReference type="AlphaFoldDB" id="A0A8H5FXW2"/>
<feature type="region of interest" description="Disordered" evidence="1">
    <location>
        <begin position="98"/>
        <end position="352"/>
    </location>
</feature>
<feature type="region of interest" description="Disordered" evidence="1">
    <location>
        <begin position="885"/>
        <end position="907"/>
    </location>
</feature>
<name>A0A8H5FXW2_9AGAR</name>
<evidence type="ECO:0000313" key="2">
    <source>
        <dbReference type="EMBL" id="KAF5352782.1"/>
    </source>
</evidence>
<keyword evidence="3" id="KW-1185">Reference proteome</keyword>
<sequence length="968" mass="104853">MPQQKGSWTYTTRYHLQGDAGLFFPISGPSNVTSVCLWIGSHSDGAKGKVKPGGKATALSSHCIVSQPTQDPRFMQVSLQPNPEQAPRKLAKITNNKLHDDPAFSTDPLTNPLFASHIPPAWDSPPAPGHPSLQKQRRAVDGGEIYPPQPPNTPAVPDPEVAVVDNRSQSHSPESTASSNPATISSRDSPPFTGSPLSSPPSLPSSAVLLPSLSSSSGSTNDPSLPEPHVHPKGESNSMPHHVHQQASSTQRPQQVPQSKPETKKRQGFFSRLLGPPSGTESSDSSASSSSKPSTSKLKHPDTMLRTQRPQHPHPHHDMRSRPAPAPNPTSVPHHHPSHSAPEVYRSERPSIPQRVKTVGTSADTGRPPVVPAVAAAAAAGRAADERGLRPDLDRIDELDETNPFGLAVHHRGPYEAISRIVQKGAGTERDRRPLQIQATGGRNLVMSGDVYRNAQIMALQMSLNLRPGQILPREGGSYPEPTQPYPHPYPHPYPQSQPEPYPSMHHAQPQPKRESSRHHNHHTRHAHPEPSPPIPEYRSPLDHPAYTQKVPSVLRTDGSLRNFPMMASASSLTESPPTRQRTPSPIATANNSNADGDAGLAIGMALMGTGHNLSHVTSDAATAVGTESEQSSPVPIKIVLREPTEVDEPNPPPYAPDPPQSSILQMESLIRHESRSQEPTLAEGSHMGKLWNTPSDMPQPQPFAGQVSSPQFVPVPTPAPTASTSRHASWHPQPAQAFLSQSYVGPRQHDIHHLQLTPSQQLAANPSLSRSSTYHPGFSGPSTDRQTLAASLKSDGRSQAYSSSASLRDRESDTRSVQQSIMTTSNTSNRSYGENPRRNRYLPKRLVMPAPLQPTMQNQAMPMTHQVRFEPQANVIYAPPQVPSPPKGFAKRSSTFTPQPPRAQEIPITHSNGKLRKRSSLFGGMESSKQPPQPPVAAVSFSANIVSADKHARGVEKPHKKVLSKRK</sequence>
<evidence type="ECO:0000256" key="1">
    <source>
        <dbReference type="SAM" id="MobiDB-lite"/>
    </source>
</evidence>
<feature type="region of interest" description="Disordered" evidence="1">
    <location>
        <begin position="673"/>
        <end position="840"/>
    </location>
</feature>
<comment type="caution">
    <text evidence="2">The sequence shown here is derived from an EMBL/GenBank/DDBJ whole genome shotgun (WGS) entry which is preliminary data.</text>
</comment>
<feature type="compositionally biased region" description="Pro residues" evidence="1">
    <location>
        <begin position="147"/>
        <end position="157"/>
    </location>
</feature>
<organism evidence="2 3">
    <name type="scientific">Leucocoprinus leucothites</name>
    <dbReference type="NCBI Taxonomy" id="201217"/>
    <lineage>
        <taxon>Eukaryota</taxon>
        <taxon>Fungi</taxon>
        <taxon>Dikarya</taxon>
        <taxon>Basidiomycota</taxon>
        <taxon>Agaricomycotina</taxon>
        <taxon>Agaricomycetes</taxon>
        <taxon>Agaricomycetidae</taxon>
        <taxon>Agaricales</taxon>
        <taxon>Agaricineae</taxon>
        <taxon>Agaricaceae</taxon>
        <taxon>Leucocoprinus</taxon>
    </lineage>
</organism>
<dbReference type="OrthoDB" id="2684446at2759"/>
<dbReference type="EMBL" id="JAACJO010000011">
    <property type="protein sequence ID" value="KAF5352782.1"/>
    <property type="molecule type" value="Genomic_DNA"/>
</dbReference>
<reference evidence="2 3" key="1">
    <citation type="journal article" date="2020" name="ISME J.">
        <title>Uncovering the hidden diversity of litter-decomposition mechanisms in mushroom-forming fungi.</title>
        <authorList>
            <person name="Floudas D."/>
            <person name="Bentzer J."/>
            <person name="Ahren D."/>
            <person name="Johansson T."/>
            <person name="Persson P."/>
            <person name="Tunlid A."/>
        </authorList>
    </citation>
    <scope>NUCLEOTIDE SEQUENCE [LARGE SCALE GENOMIC DNA]</scope>
    <source>
        <strain evidence="2 3">CBS 146.42</strain>
    </source>
</reference>
<feature type="compositionally biased region" description="Polar residues" evidence="1">
    <location>
        <begin position="816"/>
        <end position="833"/>
    </location>
</feature>
<feature type="compositionally biased region" description="Polar residues" evidence="1">
    <location>
        <begin position="757"/>
        <end position="790"/>
    </location>
</feature>
<feature type="compositionally biased region" description="Low complexity" evidence="1">
    <location>
        <begin position="204"/>
        <end position="224"/>
    </location>
</feature>
<feature type="compositionally biased region" description="Pro residues" evidence="1">
    <location>
        <begin position="482"/>
        <end position="502"/>
    </location>
</feature>
<evidence type="ECO:0000313" key="3">
    <source>
        <dbReference type="Proteomes" id="UP000559027"/>
    </source>
</evidence>
<feature type="compositionally biased region" description="Polar residues" evidence="1">
    <location>
        <begin position="235"/>
        <end position="260"/>
    </location>
</feature>
<feature type="compositionally biased region" description="Low complexity" evidence="1">
    <location>
        <begin position="278"/>
        <end position="296"/>
    </location>
</feature>